<sequence>MDNQEEILRLLDAVSDPIRTQLIFLIGQHGRMNVTDITAHFALSRPAISHHLKVLKDAGALSSNKKGQEVFYELNRRQVVTALRTLADSIEGCCPYTD</sequence>
<evidence type="ECO:0000256" key="1">
    <source>
        <dbReference type="ARBA" id="ARBA00023015"/>
    </source>
</evidence>
<keyword evidence="2" id="KW-0238">DNA-binding</keyword>
<name>A0ABW4LPV8_9BACI</name>
<dbReference type="SMART" id="SM00418">
    <property type="entry name" value="HTH_ARSR"/>
    <property type="match status" value="1"/>
</dbReference>
<keyword evidence="3" id="KW-0804">Transcription</keyword>
<organism evidence="5 6">
    <name type="scientific">Bacillus salitolerans</name>
    <dbReference type="NCBI Taxonomy" id="1437434"/>
    <lineage>
        <taxon>Bacteria</taxon>
        <taxon>Bacillati</taxon>
        <taxon>Bacillota</taxon>
        <taxon>Bacilli</taxon>
        <taxon>Bacillales</taxon>
        <taxon>Bacillaceae</taxon>
        <taxon>Bacillus</taxon>
    </lineage>
</organism>
<dbReference type="NCBIfam" id="NF033788">
    <property type="entry name" value="HTH_metalloreg"/>
    <property type="match status" value="1"/>
</dbReference>
<evidence type="ECO:0000256" key="3">
    <source>
        <dbReference type="ARBA" id="ARBA00023163"/>
    </source>
</evidence>
<evidence type="ECO:0000256" key="2">
    <source>
        <dbReference type="ARBA" id="ARBA00023125"/>
    </source>
</evidence>
<dbReference type="InterPro" id="IPR036388">
    <property type="entry name" value="WH-like_DNA-bd_sf"/>
</dbReference>
<evidence type="ECO:0000259" key="4">
    <source>
        <dbReference type="PROSITE" id="PS50987"/>
    </source>
</evidence>
<dbReference type="EMBL" id="JBHUEM010000018">
    <property type="protein sequence ID" value="MFD1737175.1"/>
    <property type="molecule type" value="Genomic_DNA"/>
</dbReference>
<dbReference type="PANTHER" id="PTHR33154">
    <property type="entry name" value="TRANSCRIPTIONAL REGULATOR, ARSR FAMILY"/>
    <property type="match status" value="1"/>
</dbReference>
<dbReference type="Gene3D" id="1.10.10.10">
    <property type="entry name" value="Winged helix-like DNA-binding domain superfamily/Winged helix DNA-binding domain"/>
    <property type="match status" value="1"/>
</dbReference>
<proteinExistence type="predicted"/>
<accession>A0ABW4LPV8</accession>
<protein>
    <submittedName>
        <fullName evidence="5">ArsR/SmtB family transcription factor</fullName>
    </submittedName>
</protein>
<gene>
    <name evidence="5" type="ORF">ACFSCX_11495</name>
</gene>
<keyword evidence="6" id="KW-1185">Reference proteome</keyword>
<reference evidence="6" key="1">
    <citation type="journal article" date="2019" name="Int. J. Syst. Evol. Microbiol.">
        <title>The Global Catalogue of Microorganisms (GCM) 10K type strain sequencing project: providing services to taxonomists for standard genome sequencing and annotation.</title>
        <authorList>
            <consortium name="The Broad Institute Genomics Platform"/>
            <consortium name="The Broad Institute Genome Sequencing Center for Infectious Disease"/>
            <person name="Wu L."/>
            <person name="Ma J."/>
        </authorList>
    </citation>
    <scope>NUCLEOTIDE SEQUENCE [LARGE SCALE GENOMIC DNA]</scope>
    <source>
        <strain evidence="6">CCUG 49339</strain>
    </source>
</reference>
<dbReference type="InterPro" id="IPR051081">
    <property type="entry name" value="HTH_MetalResp_TranReg"/>
</dbReference>
<dbReference type="InterPro" id="IPR001845">
    <property type="entry name" value="HTH_ArsR_DNA-bd_dom"/>
</dbReference>
<feature type="domain" description="HTH arsR-type" evidence="4">
    <location>
        <begin position="1"/>
        <end position="94"/>
    </location>
</feature>
<dbReference type="RefSeq" id="WP_377928377.1">
    <property type="nucleotide sequence ID" value="NZ_JBHUEM010000018.1"/>
</dbReference>
<comment type="caution">
    <text evidence="5">The sequence shown here is derived from an EMBL/GenBank/DDBJ whole genome shotgun (WGS) entry which is preliminary data.</text>
</comment>
<dbReference type="PANTHER" id="PTHR33154:SF33">
    <property type="entry name" value="TRANSCRIPTIONAL REPRESSOR SDPR"/>
    <property type="match status" value="1"/>
</dbReference>
<dbReference type="InterPro" id="IPR036390">
    <property type="entry name" value="WH_DNA-bd_sf"/>
</dbReference>
<dbReference type="Pfam" id="PF01022">
    <property type="entry name" value="HTH_5"/>
    <property type="match status" value="1"/>
</dbReference>
<dbReference type="CDD" id="cd00090">
    <property type="entry name" value="HTH_ARSR"/>
    <property type="match status" value="1"/>
</dbReference>
<dbReference type="InterPro" id="IPR011991">
    <property type="entry name" value="ArsR-like_HTH"/>
</dbReference>
<dbReference type="PROSITE" id="PS50987">
    <property type="entry name" value="HTH_ARSR_2"/>
    <property type="match status" value="1"/>
</dbReference>
<dbReference type="SUPFAM" id="SSF46785">
    <property type="entry name" value="Winged helix' DNA-binding domain"/>
    <property type="match status" value="1"/>
</dbReference>
<keyword evidence="1" id="KW-0805">Transcription regulation</keyword>
<dbReference type="Proteomes" id="UP001597214">
    <property type="component" value="Unassembled WGS sequence"/>
</dbReference>
<dbReference type="PRINTS" id="PR00778">
    <property type="entry name" value="HTHARSR"/>
</dbReference>
<evidence type="ECO:0000313" key="5">
    <source>
        <dbReference type="EMBL" id="MFD1737175.1"/>
    </source>
</evidence>
<evidence type="ECO:0000313" key="6">
    <source>
        <dbReference type="Proteomes" id="UP001597214"/>
    </source>
</evidence>